<keyword evidence="1" id="KW-0812">Transmembrane</keyword>
<accession>A0A327RJA0</accession>
<evidence type="ECO:0000313" key="3">
    <source>
        <dbReference type="Proteomes" id="UP000248703"/>
    </source>
</evidence>
<keyword evidence="1" id="KW-0472">Membrane</keyword>
<keyword evidence="1" id="KW-1133">Transmembrane helix</keyword>
<sequence length="427" mass="48731">MIKKIVSLIIIVLIIFIGLMYWSVSSTEKTFIKSDLVNYDNVNAVNFKAIDSVMVTASSLYKADEIKTLIQGEQYRQAWATPIKVPVMYLDTLLGGVTILKEGGGKQTHSLKLITKDSIELTLRGVNKDPKKLIPEIAETLGLENIIVDGISAQHPYGAILAAELADKANLLNTKPKVVFVPKQKTLKQYSDKYRNRLYLLEYETESKTNWTELDSIVNTIDTEDLQELKLKYPEKVFINKTELIRARLFDLLIGDWDRHTKQWGWAIQDTNGKYIAHPIAGDRDNAFFNLEGIVPTLLSNKYVVEELRPFENDIDFMPGLVYPFDRYFLLNTPEALFVDQAKQLQIMLNDSVLEQALKVWPKSIADLDGKEIINKIKSRRDDLVNYAKAFKASIDEKGKLQQQLKGSEDLDIDSRLMECFECINKN</sequence>
<evidence type="ECO:0000313" key="2">
    <source>
        <dbReference type="EMBL" id="RAJ16298.1"/>
    </source>
</evidence>
<dbReference type="Proteomes" id="UP000248703">
    <property type="component" value="Unassembled WGS sequence"/>
</dbReference>
<dbReference type="AlphaFoldDB" id="A0A327RJA0"/>
<keyword evidence="3" id="KW-1185">Reference proteome</keyword>
<evidence type="ECO:0000256" key="1">
    <source>
        <dbReference type="SAM" id="Phobius"/>
    </source>
</evidence>
<proteinExistence type="predicted"/>
<comment type="caution">
    <text evidence="2">The sequence shown here is derived from an EMBL/GenBank/DDBJ whole genome shotgun (WGS) entry which is preliminary data.</text>
</comment>
<name>A0A327RJA0_9FLAO</name>
<feature type="transmembrane region" description="Helical" evidence="1">
    <location>
        <begin position="5"/>
        <end position="24"/>
    </location>
</feature>
<dbReference type="EMBL" id="QLLO01000003">
    <property type="protein sequence ID" value="RAJ16298.1"/>
    <property type="molecule type" value="Genomic_DNA"/>
</dbReference>
<gene>
    <name evidence="2" type="ORF">LY08_01156</name>
</gene>
<reference evidence="2 3" key="1">
    <citation type="submission" date="2018-06" db="EMBL/GenBank/DDBJ databases">
        <title>Genomic Encyclopedia of Archaeal and Bacterial Type Strains, Phase II (KMG-II): from individual species to whole genera.</title>
        <authorList>
            <person name="Goeker M."/>
        </authorList>
    </citation>
    <scope>NUCLEOTIDE SEQUENCE [LARGE SCALE GENOMIC DNA]</scope>
    <source>
        <strain evidence="2 3">DSM 24464</strain>
    </source>
</reference>
<organism evidence="2 3">
    <name type="scientific">Olleya aquimaris</name>
    <dbReference type="NCBI Taxonomy" id="639310"/>
    <lineage>
        <taxon>Bacteria</taxon>
        <taxon>Pseudomonadati</taxon>
        <taxon>Bacteroidota</taxon>
        <taxon>Flavobacteriia</taxon>
        <taxon>Flavobacteriales</taxon>
        <taxon>Flavobacteriaceae</taxon>
    </lineage>
</organism>
<dbReference type="RefSeq" id="WP_245907557.1">
    <property type="nucleotide sequence ID" value="NZ_QLLO01000003.1"/>
</dbReference>
<protein>
    <submittedName>
        <fullName evidence="2">Uncharacterized protein</fullName>
    </submittedName>
</protein>